<keyword evidence="6" id="KW-0460">Magnesium</keyword>
<evidence type="ECO:0000256" key="4">
    <source>
        <dbReference type="ARBA" id="ARBA00022723"/>
    </source>
</evidence>
<dbReference type="Pfam" id="PF01850">
    <property type="entry name" value="PIN"/>
    <property type="match status" value="1"/>
</dbReference>
<name>A0A3E1R8Z1_9BURK</name>
<keyword evidence="5" id="KW-0378">Hydrolase</keyword>
<evidence type="ECO:0000256" key="5">
    <source>
        <dbReference type="ARBA" id="ARBA00022801"/>
    </source>
</evidence>
<reference evidence="9 10" key="1">
    <citation type="submission" date="2018-05" db="EMBL/GenBank/DDBJ databases">
        <title>Rhodoferax soyangensis sp.nov., isolated from an oligotrophic freshwater lake.</title>
        <authorList>
            <person name="Park M."/>
        </authorList>
    </citation>
    <scope>NUCLEOTIDE SEQUENCE [LARGE SCALE GENOMIC DNA]</scope>
    <source>
        <strain evidence="9 10">IMCC26218</strain>
    </source>
</reference>
<keyword evidence="10" id="KW-1185">Reference proteome</keyword>
<dbReference type="OrthoDB" id="9800524at2"/>
<keyword evidence="3" id="KW-0540">Nuclease</keyword>
<dbReference type="AlphaFoldDB" id="A0A3E1R8Z1"/>
<dbReference type="GO" id="GO:0003677">
    <property type="term" value="F:DNA binding"/>
    <property type="evidence" value="ECO:0007669"/>
    <property type="project" value="UniProtKB-KW"/>
</dbReference>
<dbReference type="InterPro" id="IPR050556">
    <property type="entry name" value="Type_II_TA_system_RNase"/>
</dbReference>
<dbReference type="InterPro" id="IPR002716">
    <property type="entry name" value="PIN_dom"/>
</dbReference>
<keyword evidence="9" id="KW-0238">DNA-binding</keyword>
<dbReference type="GO" id="GO:0046872">
    <property type="term" value="F:metal ion binding"/>
    <property type="evidence" value="ECO:0007669"/>
    <property type="project" value="UniProtKB-KW"/>
</dbReference>
<accession>A0A3E1R8Z1</accession>
<proteinExistence type="inferred from homology"/>
<feature type="domain" description="PIN" evidence="8">
    <location>
        <begin position="3"/>
        <end position="120"/>
    </location>
</feature>
<dbReference type="InterPro" id="IPR029060">
    <property type="entry name" value="PIN-like_dom_sf"/>
</dbReference>
<evidence type="ECO:0000256" key="1">
    <source>
        <dbReference type="ARBA" id="ARBA00001946"/>
    </source>
</evidence>
<dbReference type="PANTHER" id="PTHR33653">
    <property type="entry name" value="RIBONUCLEASE VAPC2"/>
    <property type="match status" value="1"/>
</dbReference>
<evidence type="ECO:0000259" key="8">
    <source>
        <dbReference type="Pfam" id="PF01850"/>
    </source>
</evidence>
<protein>
    <submittedName>
        <fullName evidence="9">DNA-binding protein</fullName>
    </submittedName>
</protein>
<dbReference type="GO" id="GO:0016787">
    <property type="term" value="F:hydrolase activity"/>
    <property type="evidence" value="ECO:0007669"/>
    <property type="project" value="UniProtKB-KW"/>
</dbReference>
<evidence type="ECO:0000256" key="2">
    <source>
        <dbReference type="ARBA" id="ARBA00022649"/>
    </source>
</evidence>
<evidence type="ECO:0000313" key="10">
    <source>
        <dbReference type="Proteomes" id="UP000260665"/>
    </source>
</evidence>
<sequence length="136" mass="15031">MLLVDTNVLVDVLEDDPQWADWSLGQLRAQSKIHPLVINPIIYSELSLAFSTVEALDQTIANLGLRMVELPRPALFLAGKAFVRYRRQGGTKSNVLGDFFIGAHAAVSDLPVLTRDTRRYAAYFPTVRLIAPPPSA</sequence>
<organism evidence="9 10">
    <name type="scientific">Rhodoferax lacus</name>
    <dbReference type="NCBI Taxonomy" id="2184758"/>
    <lineage>
        <taxon>Bacteria</taxon>
        <taxon>Pseudomonadati</taxon>
        <taxon>Pseudomonadota</taxon>
        <taxon>Betaproteobacteria</taxon>
        <taxon>Burkholderiales</taxon>
        <taxon>Comamonadaceae</taxon>
        <taxon>Rhodoferax</taxon>
    </lineage>
</organism>
<dbReference type="Gene3D" id="3.40.50.1010">
    <property type="entry name" value="5'-nuclease"/>
    <property type="match status" value="1"/>
</dbReference>
<comment type="similarity">
    <text evidence="7">Belongs to the PINc/VapC protein family.</text>
</comment>
<keyword evidence="2" id="KW-1277">Toxin-antitoxin system</keyword>
<keyword evidence="4" id="KW-0479">Metal-binding</keyword>
<dbReference type="RefSeq" id="WP_117179296.1">
    <property type="nucleotide sequence ID" value="NZ_QFZK01000013.1"/>
</dbReference>
<gene>
    <name evidence="9" type="ORF">DIC66_16995</name>
</gene>
<dbReference type="Proteomes" id="UP000260665">
    <property type="component" value="Unassembled WGS sequence"/>
</dbReference>
<dbReference type="GO" id="GO:0004518">
    <property type="term" value="F:nuclease activity"/>
    <property type="evidence" value="ECO:0007669"/>
    <property type="project" value="UniProtKB-KW"/>
</dbReference>
<evidence type="ECO:0000256" key="7">
    <source>
        <dbReference type="ARBA" id="ARBA00038093"/>
    </source>
</evidence>
<comment type="caution">
    <text evidence="9">The sequence shown here is derived from an EMBL/GenBank/DDBJ whole genome shotgun (WGS) entry which is preliminary data.</text>
</comment>
<dbReference type="PANTHER" id="PTHR33653:SF1">
    <property type="entry name" value="RIBONUCLEASE VAPC2"/>
    <property type="match status" value="1"/>
</dbReference>
<evidence type="ECO:0000256" key="6">
    <source>
        <dbReference type="ARBA" id="ARBA00022842"/>
    </source>
</evidence>
<dbReference type="EMBL" id="QFZK01000013">
    <property type="protein sequence ID" value="RFO95691.1"/>
    <property type="molecule type" value="Genomic_DNA"/>
</dbReference>
<evidence type="ECO:0000313" key="9">
    <source>
        <dbReference type="EMBL" id="RFO95691.1"/>
    </source>
</evidence>
<comment type="cofactor">
    <cofactor evidence="1">
        <name>Mg(2+)</name>
        <dbReference type="ChEBI" id="CHEBI:18420"/>
    </cofactor>
</comment>
<evidence type="ECO:0000256" key="3">
    <source>
        <dbReference type="ARBA" id="ARBA00022722"/>
    </source>
</evidence>
<dbReference type="SUPFAM" id="SSF88723">
    <property type="entry name" value="PIN domain-like"/>
    <property type="match status" value="1"/>
</dbReference>